<keyword evidence="2" id="KW-1185">Reference proteome</keyword>
<proteinExistence type="predicted"/>
<protein>
    <submittedName>
        <fullName evidence="1">Uncharacterized protein</fullName>
    </submittedName>
</protein>
<name>A0A4C1Y736_EUMVA</name>
<dbReference type="Proteomes" id="UP000299102">
    <property type="component" value="Unassembled WGS sequence"/>
</dbReference>
<comment type="caution">
    <text evidence="1">The sequence shown here is derived from an EMBL/GenBank/DDBJ whole genome shotgun (WGS) entry which is preliminary data.</text>
</comment>
<dbReference type="AlphaFoldDB" id="A0A4C1Y736"/>
<organism evidence="1 2">
    <name type="scientific">Eumeta variegata</name>
    <name type="common">Bagworm moth</name>
    <name type="synonym">Eumeta japonica</name>
    <dbReference type="NCBI Taxonomy" id="151549"/>
    <lineage>
        <taxon>Eukaryota</taxon>
        <taxon>Metazoa</taxon>
        <taxon>Ecdysozoa</taxon>
        <taxon>Arthropoda</taxon>
        <taxon>Hexapoda</taxon>
        <taxon>Insecta</taxon>
        <taxon>Pterygota</taxon>
        <taxon>Neoptera</taxon>
        <taxon>Endopterygota</taxon>
        <taxon>Lepidoptera</taxon>
        <taxon>Glossata</taxon>
        <taxon>Ditrysia</taxon>
        <taxon>Tineoidea</taxon>
        <taxon>Psychidae</taxon>
        <taxon>Oiketicinae</taxon>
        <taxon>Eumeta</taxon>
    </lineage>
</organism>
<gene>
    <name evidence="1" type="ORF">EVAR_33121_1</name>
</gene>
<reference evidence="1 2" key="1">
    <citation type="journal article" date="2019" name="Commun. Biol.">
        <title>The bagworm genome reveals a unique fibroin gene that provides high tensile strength.</title>
        <authorList>
            <person name="Kono N."/>
            <person name="Nakamura H."/>
            <person name="Ohtoshi R."/>
            <person name="Tomita M."/>
            <person name="Numata K."/>
            <person name="Arakawa K."/>
        </authorList>
    </citation>
    <scope>NUCLEOTIDE SEQUENCE [LARGE SCALE GENOMIC DNA]</scope>
</reference>
<sequence length="214" mass="24186">MFHANQAHPQELPTVTSTRNLGYIALLAVGPWRATEGDEAALSCDHYDTNRLQHLLYLKLSAPDAGVFVTIARQCGGLEDHKHRSEFAHDPQNQPVRRQTCKVSDRDRYAWSRESAPSSYINLKTNSRCELSQYWPKLLSAWRRKFVTAGAFCRRRVDDRELLPFALATPPSGTSPLLRVLLFMIRLRSPLMRLIASNAHAEVVVSHALCPVIV</sequence>
<dbReference type="EMBL" id="BGZK01001118">
    <property type="protein sequence ID" value="GBP71708.1"/>
    <property type="molecule type" value="Genomic_DNA"/>
</dbReference>
<evidence type="ECO:0000313" key="1">
    <source>
        <dbReference type="EMBL" id="GBP71708.1"/>
    </source>
</evidence>
<evidence type="ECO:0000313" key="2">
    <source>
        <dbReference type="Proteomes" id="UP000299102"/>
    </source>
</evidence>
<accession>A0A4C1Y736</accession>